<evidence type="ECO:0000259" key="5">
    <source>
        <dbReference type="SMART" id="SM01361"/>
    </source>
</evidence>
<dbReference type="InterPro" id="IPR036595">
    <property type="entry name" value="A-macroglobulin_rcpt-bd_sf"/>
</dbReference>
<evidence type="ECO:0008006" key="9">
    <source>
        <dbReference type="Google" id="ProtNLM"/>
    </source>
</evidence>
<dbReference type="EMBL" id="CAJNOQ010000324">
    <property type="protein sequence ID" value="CAF0787578.1"/>
    <property type="molecule type" value="Genomic_DNA"/>
</dbReference>
<dbReference type="InterPro" id="IPR011625">
    <property type="entry name" value="A2M_N_BRD"/>
</dbReference>
<dbReference type="Proteomes" id="UP000681722">
    <property type="component" value="Unassembled WGS sequence"/>
</dbReference>
<comment type="caution">
    <text evidence="6">The sequence shown here is derived from an EMBL/GenBank/DDBJ whole genome shotgun (WGS) entry which is preliminary data.</text>
</comment>
<evidence type="ECO:0000259" key="3">
    <source>
        <dbReference type="SMART" id="SM01359"/>
    </source>
</evidence>
<gene>
    <name evidence="6" type="ORF">GPM918_LOCUS2822</name>
    <name evidence="7" type="ORF">SRO942_LOCUS2822</name>
</gene>
<feature type="domain" description="Alpha-macroglobulin receptor-binding" evidence="5">
    <location>
        <begin position="1425"/>
        <end position="1512"/>
    </location>
</feature>
<reference evidence="6" key="1">
    <citation type="submission" date="2021-02" db="EMBL/GenBank/DDBJ databases">
        <authorList>
            <person name="Nowell W R."/>
        </authorList>
    </citation>
    <scope>NUCLEOTIDE SEQUENCE</scope>
</reference>
<dbReference type="Pfam" id="PF07703">
    <property type="entry name" value="A2M_BRD"/>
    <property type="match status" value="1"/>
</dbReference>
<comment type="caution">
    <text evidence="2">Lacks conserved residue(s) required for the propagation of feature annotation.</text>
</comment>
<dbReference type="InterPro" id="IPR011626">
    <property type="entry name" value="Alpha-macroglobulin_TED"/>
</dbReference>
<sequence length="1513" mass="173932">MKHFQRRNTLSTLAHLNIQSSYLVVGPKVIRPSDIVSVWILILNDDWNVTNIAVSIFNRDEEVAAGQEQVSPAIPTPVLMQIPSNARNGTYRLYVRATLPDGELRFYNETDLEFQLKSLSIFIQLDRPMYRHEQTVNFRCIPVYPDLSGYYSTISVYIIGPMNNILRRWENLQTSSGLVELSYTLASFIGFGTYKIRCQAQNTIEERPFLVDFFLQKKIEVNVSLPLFIHVDSPTVSGIVTANYTTGRGVVGQMRLTVRLRKEDEHFEPAVHPIPPDQPGPKLDYFYEFFNGRIDFSIPMVEVVDQFGSLINRELIVTATVFDPLWNETTNSSFLTSLYTTVYKLKFLNRQSRVFRPRMSYIAYIAALNGDNSPFHLHNDTMKKSTFIRIYVNFDNSKSLAAVEYPINDDSIIKHEILVPPDEDAYYMSVRAELFINNTYVPNTLIEQRSVRYQSPSFSFIQISTSTFHPRIDDFMIFTVNISHYCERVYYHIVASSRIVHTDILRMNALQQSFDVAITRKMAPSAHIIAYFIHTTGELVADVLHFHVNITSFATHLNLTINQRKDLSGKTVELLSYSSPQSVIAFAGTEYAQHQLYGGNQLSEMAIYNELYTYDINAEPGPNITWYQDFLTPITTIFRVGHSSASNVYEVFKYTGLFLLSDIETVVAEAQDETYCKEHGGQLTCNDGTCYTISEKCDGKFQCQDGVDERDCTEKSEIAFTPINKRLWPYWERFFTLTFAWATQNNYPDGRAQLTVDVPSVRATWVVSALSISHKTGLSILPYSVIFEGTRQFFITVEIPPFVRLGEQIGARVDVFNYQPYRIEALIILHASPKYRFVNIDANGLVSSFQPRTSEGHHHVLLIIDPSDTRRVYIPFVPIVDGSVEVIIEGVTGANRDIITKQIEVSYEGIINYYHTSTLVLLENIPRQMMELDINVTENYIFPLENYFRYVPGSAKAEIFISGDVAGPFFWKGVDVTHTADNFVTKTVAPAESALLGFNMMLYNLIYMRQGHGGRAFDDEKLILFLNHANIEYQRLMAFYFDDGSDEGIYDGAFSNFGWKNETSVWMTSWVLIGLKDATQPEWEERNLFIDPKVRAKSAQWLASKQNLDGSWPELSNILDREKFQPRLFSTNGIPLNISLTAQSVIALKMNMDINGLLKDDIADSVERGRLWLEKHFRAITDVFELAITTYALHVVNSPDKDIAFNILIKKQRQNTNGMYWSNVDIRPNEIMYTALTERLSPKFESDIEAYAIAATSFVLLTYISRAETAKSSDLLKWIQHHRNFIGGWCSTYDTFFAQKAIVDYAIRRGDSIQQYQLRFNISSSDDSENMMEPILITDTNLINTQQRSIQNVYGRAFIDAYGTGYSLVQMVVQNNVEFPWLIRSEPANRFNLTLDIKMSGYNNSILLYQVCITWLPGLFKSHRSGWSIYTIDIPTGYRIEERYLKDLVGFGIVRNLRDAENYPNSLNFLFEFFDLTPICWEFELKRWIPVANMTRYYHMKVYEWHEPCESDE</sequence>
<dbReference type="PROSITE" id="PS50068">
    <property type="entry name" value="LDLRA_2"/>
    <property type="match status" value="1"/>
</dbReference>
<dbReference type="PANTHER" id="PTHR11412">
    <property type="entry name" value="MACROGLOBULIN / COMPLEMENT"/>
    <property type="match status" value="1"/>
</dbReference>
<dbReference type="Pfam" id="PF07678">
    <property type="entry name" value="TED_complement"/>
    <property type="match status" value="1"/>
</dbReference>
<dbReference type="GO" id="GO:0005615">
    <property type="term" value="C:extracellular space"/>
    <property type="evidence" value="ECO:0007669"/>
    <property type="project" value="InterPro"/>
</dbReference>
<dbReference type="Proteomes" id="UP000663829">
    <property type="component" value="Unassembled WGS sequence"/>
</dbReference>
<protein>
    <recommendedName>
        <fullName evidence="9">CD109 antigen</fullName>
    </recommendedName>
</protein>
<name>A0A813RVC5_9BILA</name>
<dbReference type="SUPFAM" id="SSF57424">
    <property type="entry name" value="LDL receptor-like module"/>
    <property type="match status" value="1"/>
</dbReference>
<dbReference type="GO" id="GO:0004866">
    <property type="term" value="F:endopeptidase inhibitor activity"/>
    <property type="evidence" value="ECO:0007669"/>
    <property type="project" value="InterPro"/>
</dbReference>
<evidence type="ECO:0000256" key="2">
    <source>
        <dbReference type="PROSITE-ProRule" id="PRU00124"/>
    </source>
</evidence>
<dbReference type="Pfam" id="PF01835">
    <property type="entry name" value="MG2"/>
    <property type="match status" value="1"/>
</dbReference>
<organism evidence="6 8">
    <name type="scientific">Didymodactylos carnosus</name>
    <dbReference type="NCBI Taxonomy" id="1234261"/>
    <lineage>
        <taxon>Eukaryota</taxon>
        <taxon>Metazoa</taxon>
        <taxon>Spiralia</taxon>
        <taxon>Gnathifera</taxon>
        <taxon>Rotifera</taxon>
        <taxon>Eurotatoria</taxon>
        <taxon>Bdelloidea</taxon>
        <taxon>Philodinida</taxon>
        <taxon>Philodinidae</taxon>
        <taxon>Didymodactylos</taxon>
    </lineage>
</organism>
<feature type="disulfide bond" evidence="2">
    <location>
        <begin position="685"/>
        <end position="703"/>
    </location>
</feature>
<dbReference type="InterPro" id="IPR002172">
    <property type="entry name" value="LDrepeatLR_classA_rpt"/>
</dbReference>
<dbReference type="SMART" id="SM00192">
    <property type="entry name" value="LDLa"/>
    <property type="match status" value="1"/>
</dbReference>
<dbReference type="SUPFAM" id="SSF48239">
    <property type="entry name" value="Terpenoid cyclases/Protein prenyltransferases"/>
    <property type="match status" value="1"/>
</dbReference>
<dbReference type="Gene3D" id="2.60.40.2950">
    <property type="match status" value="1"/>
</dbReference>
<dbReference type="SMART" id="SM01361">
    <property type="entry name" value="A2M_recep"/>
    <property type="match status" value="1"/>
</dbReference>
<dbReference type="EMBL" id="CAJOBC010000324">
    <property type="protein sequence ID" value="CAF3571600.1"/>
    <property type="molecule type" value="Genomic_DNA"/>
</dbReference>
<dbReference type="InterPro" id="IPR050473">
    <property type="entry name" value="A2M/Complement_sys"/>
</dbReference>
<feature type="disulfide bond" evidence="2">
    <location>
        <begin position="697"/>
        <end position="712"/>
    </location>
</feature>
<dbReference type="Gene3D" id="2.60.40.690">
    <property type="entry name" value="Alpha-macroglobulin, receptor-binding domain"/>
    <property type="match status" value="1"/>
</dbReference>
<dbReference type="SMART" id="SM01360">
    <property type="entry name" value="A2M"/>
    <property type="match status" value="1"/>
</dbReference>
<dbReference type="SUPFAM" id="SSF49410">
    <property type="entry name" value="Alpha-macroglobulin receptor domain"/>
    <property type="match status" value="1"/>
</dbReference>
<dbReference type="InterPro" id="IPR002890">
    <property type="entry name" value="MG2"/>
</dbReference>
<proteinExistence type="predicted"/>
<feature type="domain" description="Alpha-2-macroglobulin bait region" evidence="3">
    <location>
        <begin position="461"/>
        <end position="596"/>
    </location>
</feature>
<dbReference type="OrthoDB" id="6359008at2759"/>
<evidence type="ECO:0000313" key="8">
    <source>
        <dbReference type="Proteomes" id="UP000663829"/>
    </source>
</evidence>
<evidence type="ECO:0000256" key="1">
    <source>
        <dbReference type="ARBA" id="ARBA00023157"/>
    </source>
</evidence>
<dbReference type="Pfam" id="PF00207">
    <property type="entry name" value="A2M"/>
    <property type="match status" value="1"/>
</dbReference>
<accession>A0A813RVC5</accession>
<feature type="domain" description="Alpha-2-macroglobulin" evidence="4">
    <location>
        <begin position="738"/>
        <end position="829"/>
    </location>
</feature>
<evidence type="ECO:0000313" key="7">
    <source>
        <dbReference type="EMBL" id="CAF3571600.1"/>
    </source>
</evidence>
<keyword evidence="1 2" id="KW-1015">Disulfide bond</keyword>
<dbReference type="PANTHER" id="PTHR11412:SF146">
    <property type="entry name" value="CD109 ANTIGEN"/>
    <property type="match status" value="1"/>
</dbReference>
<dbReference type="SMART" id="SM01359">
    <property type="entry name" value="A2M_N_2"/>
    <property type="match status" value="1"/>
</dbReference>
<dbReference type="CDD" id="cd00112">
    <property type="entry name" value="LDLa"/>
    <property type="match status" value="1"/>
</dbReference>
<dbReference type="InterPro" id="IPR008930">
    <property type="entry name" value="Terpenoid_cyclase/PrenylTrfase"/>
</dbReference>
<keyword evidence="8" id="KW-1185">Reference proteome</keyword>
<dbReference type="InterPro" id="IPR013783">
    <property type="entry name" value="Ig-like_fold"/>
</dbReference>
<dbReference type="Gene3D" id="1.50.10.20">
    <property type="match status" value="1"/>
</dbReference>
<dbReference type="Pfam" id="PF07677">
    <property type="entry name" value="A2M_recep"/>
    <property type="match status" value="1"/>
</dbReference>
<dbReference type="Gene3D" id="2.60.40.1930">
    <property type="match status" value="2"/>
</dbReference>
<dbReference type="Gene3D" id="4.10.400.10">
    <property type="entry name" value="Low-density Lipoprotein Receptor"/>
    <property type="match status" value="1"/>
</dbReference>
<dbReference type="Gene3D" id="2.60.40.10">
    <property type="entry name" value="Immunoglobulins"/>
    <property type="match status" value="1"/>
</dbReference>
<dbReference type="InterPro" id="IPR036055">
    <property type="entry name" value="LDL_receptor-like_sf"/>
</dbReference>
<dbReference type="InterPro" id="IPR001599">
    <property type="entry name" value="Macroglobln_a2"/>
</dbReference>
<dbReference type="InterPro" id="IPR009048">
    <property type="entry name" value="A-macroglobulin_rcpt-bd"/>
</dbReference>
<evidence type="ECO:0000259" key="4">
    <source>
        <dbReference type="SMART" id="SM01360"/>
    </source>
</evidence>
<evidence type="ECO:0000313" key="6">
    <source>
        <dbReference type="EMBL" id="CAF0787578.1"/>
    </source>
</evidence>